<evidence type="ECO:0000256" key="7">
    <source>
        <dbReference type="PROSITE-ProRule" id="PRU00958"/>
    </source>
</evidence>
<evidence type="ECO:0000313" key="9">
    <source>
        <dbReference type="Proteomes" id="UP001154282"/>
    </source>
</evidence>
<dbReference type="GO" id="GO:0005634">
    <property type="term" value="C:nucleus"/>
    <property type="evidence" value="ECO:0007669"/>
    <property type="project" value="TreeGrafter"/>
</dbReference>
<dbReference type="GO" id="GO:0160104">
    <property type="term" value="F:tRNA (guanine(26)-N2)-dimethyltransferase activity"/>
    <property type="evidence" value="ECO:0007669"/>
    <property type="project" value="UniProtKB-UniRule"/>
</dbReference>
<sequence>MLALHGYFPKTLSPYPIGTPKLETSIVLCKDRILKVNCCNPNRQTERGIEFDIGGAFYRHESSTGRDLGILAASVDRQSKGGLRVLDAMCGCGIRSCRYLMEAEADFVLANDANDEYRDLIVGNLKQVERDETRWVVCHSEANRVLTERYLQRDFFDLIDIDSFGSESMFLRSAMLALRLGGLLYLTNTDGYSSGGHRPRHSLDAYGAFVRPLPFANEIGLRMLIGGAVREAAVLGYHVTPLFSYYAYHGPVFRVMLRMNRPKILENRDYGFIGYCNRCGHSQAFSWEELGKIGCSCCNSEQGFVVSGPLWIGPLHSSDCITQMLDLAAEWGWVGNGAGVELEKLLKHMLDESDPRLPPGYIKLDEVRSILPSLLSSFSVFGDLPSHQVTRIPPFSDDKTSKNEWPSIEDVDAHLAGGILCIFVSFWFVHTNLARD</sequence>
<evidence type="ECO:0000256" key="4">
    <source>
        <dbReference type="ARBA" id="ARBA00022691"/>
    </source>
</evidence>
<evidence type="ECO:0000256" key="2">
    <source>
        <dbReference type="ARBA" id="ARBA00022603"/>
    </source>
</evidence>
<name>A0AAV0LAR7_9ROSI</name>
<dbReference type="PANTHER" id="PTHR10631">
    <property type="entry name" value="N 2 ,N 2 -DIMETHYLGUANOSINE TRNA METHYLTRANSFERASE"/>
    <property type="match status" value="1"/>
</dbReference>
<keyword evidence="6 7" id="KW-0694">RNA-binding</keyword>
<protein>
    <recommendedName>
        <fullName evidence="7">tRNA (guanine(26)-N(2))-dimethyltransferase</fullName>
        <ecNumber evidence="7">2.1.1.216</ecNumber>
    </recommendedName>
</protein>
<organism evidence="8 9">
    <name type="scientific">Linum tenue</name>
    <dbReference type="NCBI Taxonomy" id="586396"/>
    <lineage>
        <taxon>Eukaryota</taxon>
        <taxon>Viridiplantae</taxon>
        <taxon>Streptophyta</taxon>
        <taxon>Embryophyta</taxon>
        <taxon>Tracheophyta</taxon>
        <taxon>Spermatophyta</taxon>
        <taxon>Magnoliopsida</taxon>
        <taxon>eudicotyledons</taxon>
        <taxon>Gunneridae</taxon>
        <taxon>Pentapetalae</taxon>
        <taxon>rosids</taxon>
        <taxon>fabids</taxon>
        <taxon>Malpighiales</taxon>
        <taxon>Linaceae</taxon>
        <taxon>Linum</taxon>
    </lineage>
</organism>
<dbReference type="Proteomes" id="UP001154282">
    <property type="component" value="Unassembled WGS sequence"/>
</dbReference>
<comment type="caution">
    <text evidence="8">The sequence shown here is derived from an EMBL/GenBank/DDBJ whole genome shotgun (WGS) entry which is preliminary data.</text>
</comment>
<evidence type="ECO:0000256" key="5">
    <source>
        <dbReference type="ARBA" id="ARBA00022694"/>
    </source>
</evidence>
<dbReference type="Pfam" id="PF02005">
    <property type="entry name" value="TRM"/>
    <property type="match status" value="1"/>
</dbReference>
<comment type="catalytic activity">
    <reaction evidence="7">
        <text>guanosine(26) in tRNA + 2 S-adenosyl-L-methionine = N(2)-dimethylguanosine(26) in tRNA + 2 S-adenosyl-L-homocysteine + 2 H(+)</text>
        <dbReference type="Rhea" id="RHEA:43140"/>
        <dbReference type="Rhea" id="RHEA-COMP:10359"/>
        <dbReference type="Rhea" id="RHEA-COMP:10360"/>
        <dbReference type="ChEBI" id="CHEBI:15378"/>
        <dbReference type="ChEBI" id="CHEBI:57856"/>
        <dbReference type="ChEBI" id="CHEBI:59789"/>
        <dbReference type="ChEBI" id="CHEBI:74269"/>
        <dbReference type="ChEBI" id="CHEBI:74513"/>
        <dbReference type="EC" id="2.1.1.216"/>
    </reaction>
</comment>
<comment type="similarity">
    <text evidence="7">Belongs to the class I-like SAM-binding methyltransferase superfamily. Trm1 family.</text>
</comment>
<keyword evidence="5 7" id="KW-0819">tRNA processing</keyword>
<dbReference type="GO" id="GO:0000049">
    <property type="term" value="F:tRNA binding"/>
    <property type="evidence" value="ECO:0007669"/>
    <property type="project" value="UniProtKB-UniRule"/>
</dbReference>
<keyword evidence="2 7" id="KW-0489">Methyltransferase</keyword>
<evidence type="ECO:0000256" key="1">
    <source>
        <dbReference type="ARBA" id="ARBA00022555"/>
    </source>
</evidence>
<dbReference type="PANTHER" id="PTHR10631:SF9">
    <property type="entry name" value="TRNA (GUANINE(26)-N(2))-DIMETHYLTRANSFERASE"/>
    <property type="match status" value="1"/>
</dbReference>
<dbReference type="InterPro" id="IPR029063">
    <property type="entry name" value="SAM-dependent_MTases_sf"/>
</dbReference>
<evidence type="ECO:0000256" key="3">
    <source>
        <dbReference type="ARBA" id="ARBA00022679"/>
    </source>
</evidence>
<dbReference type="CDD" id="cd02440">
    <property type="entry name" value="AdoMet_MTases"/>
    <property type="match status" value="1"/>
</dbReference>
<keyword evidence="3 7" id="KW-0808">Transferase</keyword>
<dbReference type="AlphaFoldDB" id="A0AAV0LAR7"/>
<accession>A0AAV0LAR7</accession>
<reference evidence="8" key="1">
    <citation type="submission" date="2022-08" db="EMBL/GenBank/DDBJ databases">
        <authorList>
            <person name="Gutierrez-Valencia J."/>
        </authorList>
    </citation>
    <scope>NUCLEOTIDE SEQUENCE</scope>
</reference>
<keyword evidence="9" id="KW-1185">Reference proteome</keyword>
<keyword evidence="4 7" id="KW-0949">S-adenosyl-L-methionine</keyword>
<keyword evidence="1 7" id="KW-0820">tRNA-binding</keyword>
<dbReference type="Gene3D" id="3.40.50.150">
    <property type="entry name" value="Vaccinia Virus protein VP39"/>
    <property type="match status" value="1"/>
</dbReference>
<proteinExistence type="inferred from homology"/>
<dbReference type="EMBL" id="CAMGYJ010000006">
    <property type="protein sequence ID" value="CAI0431376.1"/>
    <property type="molecule type" value="Genomic_DNA"/>
</dbReference>
<dbReference type="GO" id="GO:0002940">
    <property type="term" value="P:tRNA N2-guanine methylation"/>
    <property type="evidence" value="ECO:0007669"/>
    <property type="project" value="TreeGrafter"/>
</dbReference>
<gene>
    <name evidence="8" type="ORF">LITE_LOCUS22986</name>
</gene>
<evidence type="ECO:0000313" key="8">
    <source>
        <dbReference type="EMBL" id="CAI0431376.1"/>
    </source>
</evidence>
<dbReference type="PROSITE" id="PS51626">
    <property type="entry name" value="SAM_MT_TRM1"/>
    <property type="match status" value="1"/>
</dbReference>
<evidence type="ECO:0000256" key="6">
    <source>
        <dbReference type="ARBA" id="ARBA00022884"/>
    </source>
</evidence>
<dbReference type="EC" id="2.1.1.216" evidence="7"/>
<dbReference type="InterPro" id="IPR002905">
    <property type="entry name" value="Trm1"/>
</dbReference>
<dbReference type="SUPFAM" id="SSF53335">
    <property type="entry name" value="S-adenosyl-L-methionine-dependent methyltransferases"/>
    <property type="match status" value="1"/>
</dbReference>